<feature type="transmembrane region" description="Helical" evidence="1">
    <location>
        <begin position="64"/>
        <end position="82"/>
    </location>
</feature>
<dbReference type="Proteomes" id="UP000603200">
    <property type="component" value="Unassembled WGS sequence"/>
</dbReference>
<comment type="caution">
    <text evidence="2">The sequence shown here is derived from an EMBL/GenBank/DDBJ whole genome shotgun (WGS) entry which is preliminary data.</text>
</comment>
<evidence type="ECO:0000313" key="3">
    <source>
        <dbReference type="Proteomes" id="UP000603200"/>
    </source>
</evidence>
<dbReference type="RefSeq" id="WP_203840980.1">
    <property type="nucleotide sequence ID" value="NZ_BAAATV010000003.1"/>
</dbReference>
<organism evidence="2 3">
    <name type="scientific">Winogradskya humida</name>
    <dbReference type="NCBI Taxonomy" id="113566"/>
    <lineage>
        <taxon>Bacteria</taxon>
        <taxon>Bacillati</taxon>
        <taxon>Actinomycetota</taxon>
        <taxon>Actinomycetes</taxon>
        <taxon>Micromonosporales</taxon>
        <taxon>Micromonosporaceae</taxon>
        <taxon>Winogradskya</taxon>
    </lineage>
</organism>
<keyword evidence="3" id="KW-1185">Reference proteome</keyword>
<dbReference type="EMBL" id="BOMN01000100">
    <property type="protein sequence ID" value="GIE23938.1"/>
    <property type="molecule type" value="Genomic_DNA"/>
</dbReference>
<keyword evidence="1" id="KW-0812">Transmembrane</keyword>
<feature type="transmembrane region" description="Helical" evidence="1">
    <location>
        <begin position="6"/>
        <end position="27"/>
    </location>
</feature>
<name>A0ABQ3ZZC1_9ACTN</name>
<gene>
    <name evidence="2" type="ORF">Ahu01nite_070400</name>
</gene>
<keyword evidence="1" id="KW-1133">Transmembrane helix</keyword>
<reference evidence="2 3" key="1">
    <citation type="submission" date="2021-01" db="EMBL/GenBank/DDBJ databases">
        <title>Whole genome shotgun sequence of Actinoplanes humidus NBRC 14915.</title>
        <authorList>
            <person name="Komaki H."/>
            <person name="Tamura T."/>
        </authorList>
    </citation>
    <scope>NUCLEOTIDE SEQUENCE [LARGE SCALE GENOMIC DNA]</scope>
    <source>
        <strain evidence="2 3">NBRC 14915</strain>
    </source>
</reference>
<feature type="transmembrane region" description="Helical" evidence="1">
    <location>
        <begin position="39"/>
        <end position="58"/>
    </location>
</feature>
<sequence>MSAANPPAWLGWSLGLGGTALLAAALFRMTPPYRRRRSMTGRVLPALGIFLLFALTAGPSSGQLVLGGGGFAVAALPLFWMGKLPADMPSAKDPGIGSHPDHPRVARRGRIAGIAIVILEIAWITTYAVLS</sequence>
<evidence type="ECO:0000313" key="2">
    <source>
        <dbReference type="EMBL" id="GIE23938.1"/>
    </source>
</evidence>
<proteinExistence type="predicted"/>
<protein>
    <submittedName>
        <fullName evidence="2">Uncharacterized protein</fullName>
    </submittedName>
</protein>
<evidence type="ECO:0000256" key="1">
    <source>
        <dbReference type="SAM" id="Phobius"/>
    </source>
</evidence>
<keyword evidence="1" id="KW-0472">Membrane</keyword>
<feature type="transmembrane region" description="Helical" evidence="1">
    <location>
        <begin position="111"/>
        <end position="130"/>
    </location>
</feature>
<accession>A0ABQ3ZZC1</accession>